<feature type="compositionally biased region" description="Low complexity" evidence="7">
    <location>
        <begin position="684"/>
        <end position="694"/>
    </location>
</feature>
<feature type="chain" id="PRO_5043325898" description="Peptidase A1 domain-containing protein" evidence="9">
    <location>
        <begin position="23"/>
        <end position="826"/>
    </location>
</feature>
<dbReference type="SUPFAM" id="SSF50630">
    <property type="entry name" value="Acid proteases"/>
    <property type="match status" value="1"/>
</dbReference>
<evidence type="ECO:0000259" key="10">
    <source>
        <dbReference type="PROSITE" id="PS51767"/>
    </source>
</evidence>
<dbReference type="GO" id="GO:0006508">
    <property type="term" value="P:proteolysis"/>
    <property type="evidence" value="ECO:0007669"/>
    <property type="project" value="UniProtKB-KW"/>
</dbReference>
<dbReference type="InterPro" id="IPR001969">
    <property type="entry name" value="Aspartic_peptidase_AS"/>
</dbReference>
<dbReference type="PANTHER" id="PTHR13683">
    <property type="entry name" value="ASPARTYL PROTEASES"/>
    <property type="match status" value="1"/>
</dbReference>
<dbReference type="InterPro" id="IPR033121">
    <property type="entry name" value="PEPTIDASE_A1"/>
</dbReference>
<feature type="region of interest" description="Disordered" evidence="7">
    <location>
        <begin position="423"/>
        <end position="622"/>
    </location>
</feature>
<name>A0AAV0T956_HYABA</name>
<evidence type="ECO:0000256" key="6">
    <source>
        <dbReference type="PIRSR" id="PIRSR601461-1"/>
    </source>
</evidence>
<dbReference type="InterPro" id="IPR001461">
    <property type="entry name" value="Aspartic_peptidase_A1"/>
</dbReference>
<feature type="signal peptide" evidence="9">
    <location>
        <begin position="1"/>
        <end position="22"/>
    </location>
</feature>
<evidence type="ECO:0000256" key="4">
    <source>
        <dbReference type="ARBA" id="ARBA00022801"/>
    </source>
</evidence>
<feature type="region of interest" description="Disordered" evidence="7">
    <location>
        <begin position="734"/>
        <end position="826"/>
    </location>
</feature>
<dbReference type="EMBL" id="CANTFL010000136">
    <property type="protein sequence ID" value="CAI5714571.1"/>
    <property type="molecule type" value="Genomic_DNA"/>
</dbReference>
<organism evidence="11 12">
    <name type="scientific">Hyaloperonospora brassicae</name>
    <name type="common">Brassica downy mildew</name>
    <name type="synonym">Peronospora brassicae</name>
    <dbReference type="NCBI Taxonomy" id="162125"/>
    <lineage>
        <taxon>Eukaryota</taxon>
        <taxon>Sar</taxon>
        <taxon>Stramenopiles</taxon>
        <taxon>Oomycota</taxon>
        <taxon>Peronosporomycetes</taxon>
        <taxon>Peronosporales</taxon>
        <taxon>Peronosporaceae</taxon>
        <taxon>Hyaloperonospora</taxon>
    </lineage>
</organism>
<feature type="transmembrane region" description="Helical" evidence="8">
    <location>
        <begin position="705"/>
        <end position="726"/>
    </location>
</feature>
<feature type="domain" description="Peptidase A1" evidence="10">
    <location>
        <begin position="70"/>
        <end position="414"/>
    </location>
</feature>
<evidence type="ECO:0000256" key="2">
    <source>
        <dbReference type="ARBA" id="ARBA00022670"/>
    </source>
</evidence>
<feature type="compositionally biased region" description="Low complexity" evidence="7">
    <location>
        <begin position="423"/>
        <end position="437"/>
    </location>
</feature>
<dbReference type="FunFam" id="2.40.70.10:FF:000225">
    <property type="entry name" value="Predicted protein"/>
    <property type="match status" value="1"/>
</dbReference>
<comment type="subcellular location">
    <subcellularLocation>
        <location evidence="5">Endomembrane system</location>
        <topology evidence="5">Single-pass type I membrane protein</topology>
    </subcellularLocation>
</comment>
<reference evidence="11" key="1">
    <citation type="submission" date="2022-12" db="EMBL/GenBank/DDBJ databases">
        <authorList>
            <person name="Webb A."/>
        </authorList>
    </citation>
    <scope>NUCLEOTIDE SEQUENCE</scope>
    <source>
        <strain evidence="11">Hp1</strain>
    </source>
</reference>
<feature type="compositionally biased region" description="Low complexity" evidence="7">
    <location>
        <begin position="605"/>
        <end position="622"/>
    </location>
</feature>
<keyword evidence="2" id="KW-0645">Protease</keyword>
<sequence length="826" mass="87339">MLRPFTGVHALVAIALALPTRAEDEQATGFTMQLHRMPRHNRQPARYARRLGVEEDGPELVPLHLGLGTHYTWLYAGTPPQRASVIVDTGSALLAFPCSGCNGCGNHTDVPFNADNSSTLVHVKCSQKSFYRCKECKLPSDTCAISQSYLEGSSWKASVVEDVVYLGGDSSFDDDAMRSKYGTRYQFGCQNVETGLFVTQVADGIMGLSRTDDHIVAKLYHEKKIPSNLFSLCFIENGGTMSVGQPHKAAHRGEIAYVKMIVDGSPSHLYNLPVKDIRIGGKSINAKAESYTQGHFIVDSGTTDSYLPKSMEGEFMKMFREVAGRDYQVEAACKGYTNEELSLLPTIQFVMEAEGGKSEEVILSVPPEQYLLRDKGKYCGGIHLTENSGGVIGANLMTNRDMIFDSSNQRIGFVDADCAWQETSNSTATSSAMNKTTKISEGKEKEKAATTIAIAPGGTSVVKSTPAPAADAASKDAGTPTPPADAASEDAGTPAPPADAASEDAGTPAPPADAASEDAGTPAPPADAASKDAGTPTPLADAASEDAGTPAPPADAASEDAGTPAPPADVASEDAGTPAPPADAASEDAGTPAPLADAASEDAGTPAPMANATSTPASTTVSAELATKTMPTVEATMEPATPEPAMTSADTSQTTLVTNISSVQTASRDADPELQTVPDDMAESSSATATVSSKSKGRSFGTHPMVLTLVGAILVVGFLLMVVLSVRRRRRKTGNKQLWSRVEGDEEDEDVQDEEEFGLAFSDKKALQGTPTTKHQRLKQDDRDDDDNDDDHDRHQERSSDEDDDVFACETIQEEPEVDTSTLDRL</sequence>
<keyword evidence="12" id="KW-1185">Reference proteome</keyword>
<feature type="compositionally biased region" description="Acidic residues" evidence="7">
    <location>
        <begin position="800"/>
        <end position="818"/>
    </location>
</feature>
<evidence type="ECO:0000256" key="1">
    <source>
        <dbReference type="ARBA" id="ARBA00007447"/>
    </source>
</evidence>
<dbReference type="GO" id="GO:0012505">
    <property type="term" value="C:endomembrane system"/>
    <property type="evidence" value="ECO:0007669"/>
    <property type="project" value="UniProtKB-SubCell"/>
</dbReference>
<dbReference type="PROSITE" id="PS51767">
    <property type="entry name" value="PEPTIDASE_A1"/>
    <property type="match status" value="1"/>
</dbReference>
<feature type="active site" evidence="6">
    <location>
        <position position="88"/>
    </location>
</feature>
<evidence type="ECO:0000313" key="12">
    <source>
        <dbReference type="Proteomes" id="UP001162031"/>
    </source>
</evidence>
<feature type="compositionally biased region" description="Acidic residues" evidence="7">
    <location>
        <begin position="744"/>
        <end position="757"/>
    </location>
</feature>
<keyword evidence="8" id="KW-1133">Transmembrane helix</keyword>
<evidence type="ECO:0000256" key="7">
    <source>
        <dbReference type="SAM" id="MobiDB-lite"/>
    </source>
</evidence>
<dbReference type="GO" id="GO:0004190">
    <property type="term" value="F:aspartic-type endopeptidase activity"/>
    <property type="evidence" value="ECO:0007669"/>
    <property type="project" value="InterPro"/>
</dbReference>
<accession>A0AAV0T956</accession>
<evidence type="ECO:0000256" key="8">
    <source>
        <dbReference type="SAM" id="Phobius"/>
    </source>
</evidence>
<evidence type="ECO:0000256" key="5">
    <source>
        <dbReference type="ARBA" id="ARBA00046288"/>
    </source>
</evidence>
<feature type="active site" evidence="6">
    <location>
        <position position="299"/>
    </location>
</feature>
<evidence type="ECO:0000256" key="3">
    <source>
        <dbReference type="ARBA" id="ARBA00022729"/>
    </source>
</evidence>
<feature type="region of interest" description="Disordered" evidence="7">
    <location>
        <begin position="662"/>
        <end position="700"/>
    </location>
</feature>
<gene>
    <name evidence="11" type="ORF">HBR001_LOCUS1267</name>
</gene>
<dbReference type="PANTHER" id="PTHR13683:SF375">
    <property type="entry name" value="PEPTIDASE A1 DOMAIN-CONTAINING PROTEIN"/>
    <property type="match status" value="1"/>
</dbReference>
<feature type="compositionally biased region" description="Low complexity" evidence="7">
    <location>
        <begin position="463"/>
        <end position="479"/>
    </location>
</feature>
<evidence type="ECO:0000313" key="11">
    <source>
        <dbReference type="EMBL" id="CAI5714571.1"/>
    </source>
</evidence>
<keyword evidence="4" id="KW-0378">Hydrolase</keyword>
<keyword evidence="8" id="KW-0812">Transmembrane</keyword>
<comment type="caution">
    <text evidence="11">The sequence shown here is derived from an EMBL/GenBank/DDBJ whole genome shotgun (WGS) entry which is preliminary data.</text>
</comment>
<dbReference type="Pfam" id="PF00026">
    <property type="entry name" value="Asp"/>
    <property type="match status" value="1"/>
</dbReference>
<feature type="compositionally biased region" description="Basic and acidic residues" evidence="7">
    <location>
        <begin position="438"/>
        <end position="448"/>
    </location>
</feature>
<comment type="similarity">
    <text evidence="1">Belongs to the peptidase A1 family.</text>
</comment>
<dbReference type="AlphaFoldDB" id="A0AAV0T956"/>
<evidence type="ECO:0000256" key="9">
    <source>
        <dbReference type="SAM" id="SignalP"/>
    </source>
</evidence>
<dbReference type="Proteomes" id="UP001162031">
    <property type="component" value="Unassembled WGS sequence"/>
</dbReference>
<dbReference type="PROSITE" id="PS00141">
    <property type="entry name" value="ASP_PROTEASE"/>
    <property type="match status" value="1"/>
</dbReference>
<keyword evidence="8" id="KW-0472">Membrane</keyword>
<protein>
    <recommendedName>
        <fullName evidence="10">Peptidase A1 domain-containing protein</fullName>
    </recommendedName>
</protein>
<dbReference type="InterPro" id="IPR021109">
    <property type="entry name" value="Peptidase_aspartic_dom_sf"/>
</dbReference>
<proteinExistence type="inferred from homology"/>
<dbReference type="Gene3D" id="2.40.70.10">
    <property type="entry name" value="Acid Proteases"/>
    <property type="match status" value="2"/>
</dbReference>
<keyword evidence="3 9" id="KW-0732">Signal</keyword>